<keyword evidence="6" id="KW-1003">Cell membrane</keyword>
<evidence type="ECO:0000256" key="2">
    <source>
        <dbReference type="ARBA" id="ARBA00004651"/>
    </source>
</evidence>
<dbReference type="SUPFAM" id="SSF81342">
    <property type="entry name" value="Transmembrane di-heme cytochromes"/>
    <property type="match status" value="1"/>
</dbReference>
<dbReference type="Pfam" id="PF13631">
    <property type="entry name" value="Cytochrom_B_N_2"/>
    <property type="match status" value="1"/>
</dbReference>
<dbReference type="InterPro" id="IPR016174">
    <property type="entry name" value="Di-haem_cyt_TM"/>
</dbReference>
<gene>
    <name evidence="21" type="ORF">G5C60_03690</name>
</gene>
<evidence type="ECO:0000256" key="17">
    <source>
        <dbReference type="ARBA" id="ARBA00029568"/>
    </source>
</evidence>
<comment type="cofactor">
    <cofactor evidence="1">
        <name>heme</name>
        <dbReference type="ChEBI" id="CHEBI:30413"/>
    </cofactor>
</comment>
<feature type="transmembrane region" description="Helical" evidence="19">
    <location>
        <begin position="152"/>
        <end position="172"/>
    </location>
</feature>
<dbReference type="GO" id="GO:0022904">
    <property type="term" value="P:respiratory electron transport chain"/>
    <property type="evidence" value="ECO:0007669"/>
    <property type="project" value="InterPro"/>
</dbReference>
<evidence type="ECO:0000256" key="10">
    <source>
        <dbReference type="ARBA" id="ARBA00022723"/>
    </source>
</evidence>
<sequence>MTTFEKTSPGRPGADKASSGQRVADWFDGRLGTHSLGKKYLRKVFPDHWSFLLGEICLWSFVVLILTGVYLTLFFHPSMNEVTYQGSYVPLKGVRMSEAYASTLDISFDVRGGLLIRQMHHWAALIFIAGMLMHMMRHFFTGSFRKPREVNWLFGWTLLFLGLFEGLFGYSLPDDLLSGTGMRFVEGATLSVPVVGTYLSFFLFGGEFPGDDIVARFYSLHVLLIPGIMAALVVAHLILVFYHKHTQFPGAGKTERNVVGAPFMPVYMAKAGGFFFLVFGAITLIAGIATINPVWAYGPYRSDQVSTGAQPDWYLGFAEGLVRIMPGWEINMAGHTLVLGVLIPIVVFPLLLIFIGVYPFLESWVTGDKREHHLLDRPRNRPIRTSIGTAWISLYLILLAAGGNDIVATRLHLSINTVTWAARIAVFVVPVLVFIATRRICLGLQRRDRDLVLHGRETGVIKRLPHGEFVELHQPLSPAELHVLTQHEQPRPLEPGPAQDANGVPSPNGSKLRLRALLSRGLYGAGTQVPKPTAEEHGKAHAVETVEAAEAVEEPQAAPAVSEAGPPDG</sequence>
<dbReference type="GO" id="GO:0046872">
    <property type="term" value="F:metal ion binding"/>
    <property type="evidence" value="ECO:0007669"/>
    <property type="project" value="UniProtKB-KW"/>
</dbReference>
<organism evidence="21 22">
    <name type="scientific">Streptomyces scabichelini</name>
    <dbReference type="NCBI Taxonomy" id="2711217"/>
    <lineage>
        <taxon>Bacteria</taxon>
        <taxon>Bacillati</taxon>
        <taxon>Actinomycetota</taxon>
        <taxon>Actinomycetes</taxon>
        <taxon>Kitasatosporales</taxon>
        <taxon>Streptomycetaceae</taxon>
        <taxon>Streptomyces</taxon>
    </lineage>
</organism>
<evidence type="ECO:0000256" key="3">
    <source>
        <dbReference type="ARBA" id="ARBA00012951"/>
    </source>
</evidence>
<feature type="transmembrane region" description="Helical" evidence="19">
    <location>
        <begin position="274"/>
        <end position="295"/>
    </location>
</feature>
<dbReference type="GO" id="GO:0016491">
    <property type="term" value="F:oxidoreductase activity"/>
    <property type="evidence" value="ECO:0007669"/>
    <property type="project" value="InterPro"/>
</dbReference>
<evidence type="ECO:0000256" key="13">
    <source>
        <dbReference type="ARBA" id="ARBA00022989"/>
    </source>
</evidence>
<evidence type="ECO:0000256" key="9">
    <source>
        <dbReference type="ARBA" id="ARBA00022692"/>
    </source>
</evidence>
<dbReference type="FunFam" id="1.20.810.10:FF:000007">
    <property type="entry name" value="Ubiquinol-cytochrome C reductase B subunit"/>
    <property type="match status" value="1"/>
</dbReference>
<dbReference type="GO" id="GO:0008121">
    <property type="term" value="F:quinol-cytochrome-c reductase activity"/>
    <property type="evidence" value="ECO:0007669"/>
    <property type="project" value="UniProtKB-EC"/>
</dbReference>
<dbReference type="RefSeq" id="WP_165254710.1">
    <property type="nucleotide sequence ID" value="NZ_JAAKZY010000007.1"/>
</dbReference>
<comment type="catalytic activity">
    <reaction evidence="16">
        <text>a quinol + 2 Fe(III)-[cytochrome c](out) = a quinone + 2 Fe(II)-[cytochrome c](out) + 2 H(+)(out)</text>
        <dbReference type="Rhea" id="RHEA:11484"/>
        <dbReference type="Rhea" id="RHEA-COMP:10350"/>
        <dbReference type="Rhea" id="RHEA-COMP:14399"/>
        <dbReference type="ChEBI" id="CHEBI:15378"/>
        <dbReference type="ChEBI" id="CHEBI:24646"/>
        <dbReference type="ChEBI" id="CHEBI:29033"/>
        <dbReference type="ChEBI" id="CHEBI:29034"/>
        <dbReference type="ChEBI" id="CHEBI:132124"/>
        <dbReference type="EC" id="7.1.1.8"/>
    </reaction>
</comment>
<feature type="transmembrane region" description="Helical" evidence="19">
    <location>
        <begin position="420"/>
        <end position="437"/>
    </location>
</feature>
<dbReference type="Proteomes" id="UP000472335">
    <property type="component" value="Unassembled WGS sequence"/>
</dbReference>
<dbReference type="PANTHER" id="PTHR19271">
    <property type="entry name" value="CYTOCHROME B"/>
    <property type="match status" value="1"/>
</dbReference>
<evidence type="ECO:0000256" key="1">
    <source>
        <dbReference type="ARBA" id="ARBA00001971"/>
    </source>
</evidence>
<feature type="transmembrane region" description="Helical" evidence="19">
    <location>
        <begin position="337"/>
        <end position="361"/>
    </location>
</feature>
<feature type="transmembrane region" description="Helical" evidence="19">
    <location>
        <begin position="382"/>
        <end position="400"/>
    </location>
</feature>
<keyword evidence="9 19" id="KW-0812">Transmembrane</keyword>
<evidence type="ECO:0000313" key="21">
    <source>
        <dbReference type="EMBL" id="NGO06789.1"/>
    </source>
</evidence>
<accession>A0A6G4UYG5</accession>
<evidence type="ECO:0000256" key="5">
    <source>
        <dbReference type="ARBA" id="ARBA00022448"/>
    </source>
</evidence>
<reference evidence="21 22" key="1">
    <citation type="submission" date="2020-02" db="EMBL/GenBank/DDBJ databases">
        <title>Whole-genome analyses of novel actinobacteria.</title>
        <authorList>
            <person name="Sahin N."/>
            <person name="Gencbay T."/>
        </authorList>
    </citation>
    <scope>NUCLEOTIDE SEQUENCE [LARGE SCALE GENOMIC DNA]</scope>
    <source>
        <strain evidence="21 22">HC44</strain>
    </source>
</reference>
<dbReference type="PROSITE" id="PS51002">
    <property type="entry name" value="CYTB_NTER"/>
    <property type="match status" value="1"/>
</dbReference>
<feature type="transmembrane region" description="Helical" evidence="19">
    <location>
        <begin position="184"/>
        <end position="205"/>
    </location>
</feature>
<feature type="compositionally biased region" description="Low complexity" evidence="18">
    <location>
        <begin position="545"/>
        <end position="569"/>
    </location>
</feature>
<keyword evidence="22" id="KW-1185">Reference proteome</keyword>
<feature type="transmembrane region" description="Helical" evidence="19">
    <location>
        <begin position="121"/>
        <end position="140"/>
    </location>
</feature>
<evidence type="ECO:0000256" key="8">
    <source>
        <dbReference type="ARBA" id="ARBA00022660"/>
    </source>
</evidence>
<keyword evidence="7" id="KW-0349">Heme</keyword>
<dbReference type="InterPro" id="IPR005797">
    <property type="entry name" value="Cyt_b/b6_N"/>
</dbReference>
<dbReference type="GO" id="GO:0005886">
    <property type="term" value="C:plasma membrane"/>
    <property type="evidence" value="ECO:0007669"/>
    <property type="project" value="UniProtKB-SubCell"/>
</dbReference>
<dbReference type="EC" id="7.1.1.8" evidence="3"/>
<dbReference type="AlphaFoldDB" id="A0A6G4UYG5"/>
<keyword evidence="8" id="KW-0679">Respiratory chain</keyword>
<feature type="transmembrane region" description="Helical" evidence="19">
    <location>
        <begin position="49"/>
        <end position="75"/>
    </location>
</feature>
<evidence type="ECO:0000256" key="15">
    <source>
        <dbReference type="ARBA" id="ARBA00023136"/>
    </source>
</evidence>
<dbReference type="EMBL" id="JAAKZY010000007">
    <property type="protein sequence ID" value="NGO06789.1"/>
    <property type="molecule type" value="Genomic_DNA"/>
</dbReference>
<evidence type="ECO:0000256" key="19">
    <source>
        <dbReference type="SAM" id="Phobius"/>
    </source>
</evidence>
<feature type="compositionally biased region" description="Basic and acidic residues" evidence="18">
    <location>
        <begin position="533"/>
        <end position="544"/>
    </location>
</feature>
<name>A0A6G4UYG5_9ACTN</name>
<dbReference type="PANTHER" id="PTHR19271:SF16">
    <property type="entry name" value="CYTOCHROME B"/>
    <property type="match status" value="1"/>
</dbReference>
<proteinExistence type="predicted"/>
<protein>
    <recommendedName>
        <fullName evidence="4">Cytochrome bc1 complex cytochrome b subunit</fullName>
        <ecNumber evidence="3">7.1.1.8</ecNumber>
    </recommendedName>
    <alternativeName>
        <fullName evidence="17">Cytochrome bc1 reductase complex subunit QcrB</fullName>
    </alternativeName>
</protein>
<feature type="transmembrane region" description="Helical" evidence="19">
    <location>
        <begin position="217"/>
        <end position="242"/>
    </location>
</feature>
<evidence type="ECO:0000313" key="22">
    <source>
        <dbReference type="Proteomes" id="UP000472335"/>
    </source>
</evidence>
<feature type="region of interest" description="Disordered" evidence="18">
    <location>
        <begin position="1"/>
        <end position="20"/>
    </location>
</feature>
<keyword evidence="11" id="KW-1278">Translocase</keyword>
<dbReference type="InterPro" id="IPR027387">
    <property type="entry name" value="Cytb/b6-like_sf"/>
</dbReference>
<comment type="caution">
    <text evidence="21">The sequence shown here is derived from an EMBL/GenBank/DDBJ whole genome shotgun (WGS) entry which is preliminary data.</text>
</comment>
<feature type="region of interest" description="Disordered" evidence="18">
    <location>
        <begin position="525"/>
        <end position="569"/>
    </location>
</feature>
<keyword evidence="5" id="KW-0813">Transport</keyword>
<evidence type="ECO:0000256" key="6">
    <source>
        <dbReference type="ARBA" id="ARBA00022475"/>
    </source>
</evidence>
<evidence type="ECO:0000256" key="12">
    <source>
        <dbReference type="ARBA" id="ARBA00022982"/>
    </source>
</evidence>
<keyword evidence="12" id="KW-0249">Electron transport</keyword>
<evidence type="ECO:0000256" key="11">
    <source>
        <dbReference type="ARBA" id="ARBA00022967"/>
    </source>
</evidence>
<evidence type="ECO:0000256" key="14">
    <source>
        <dbReference type="ARBA" id="ARBA00023004"/>
    </source>
</evidence>
<dbReference type="Gene3D" id="1.20.810.10">
    <property type="entry name" value="Cytochrome Bc1 Complex, Chain C"/>
    <property type="match status" value="1"/>
</dbReference>
<keyword evidence="15 19" id="KW-0472">Membrane</keyword>
<feature type="region of interest" description="Disordered" evidence="18">
    <location>
        <begin position="487"/>
        <end position="510"/>
    </location>
</feature>
<feature type="domain" description="Cytochrome b/b6 N-terminal region profile" evidence="20">
    <location>
        <begin position="23"/>
        <end position="249"/>
    </location>
</feature>
<keyword evidence="13 19" id="KW-1133">Transmembrane helix</keyword>
<comment type="subcellular location">
    <subcellularLocation>
        <location evidence="2">Cell membrane</location>
        <topology evidence="2">Multi-pass membrane protein</topology>
    </subcellularLocation>
</comment>
<evidence type="ECO:0000256" key="16">
    <source>
        <dbReference type="ARBA" id="ARBA00029351"/>
    </source>
</evidence>
<evidence type="ECO:0000256" key="18">
    <source>
        <dbReference type="SAM" id="MobiDB-lite"/>
    </source>
</evidence>
<evidence type="ECO:0000256" key="7">
    <source>
        <dbReference type="ARBA" id="ARBA00022617"/>
    </source>
</evidence>
<keyword evidence="14" id="KW-0408">Iron</keyword>
<evidence type="ECO:0000259" key="20">
    <source>
        <dbReference type="PROSITE" id="PS51002"/>
    </source>
</evidence>
<evidence type="ECO:0000256" key="4">
    <source>
        <dbReference type="ARBA" id="ARBA00016116"/>
    </source>
</evidence>
<keyword evidence="10" id="KW-0479">Metal-binding</keyword>